<dbReference type="Gene3D" id="2.150.10.10">
    <property type="entry name" value="Serralysin-like metalloprotease, C-terminal"/>
    <property type="match status" value="1"/>
</dbReference>
<sequence length="1047" mass="103874">MARLKKPKIKKIVADTGPLGAGELTADNTLILKGKAAPRAKIVIYENGIKIGMVKANKKGKWKFETDSLSDGHSDFSAKAKSGHRKSGVSKQVGVEIDATAPVAPSQPALVSLFDTGGPTSGYITRDATPTLTGLAEAGSTVAIKDGASLLGSTVANSSGVWIFTTGGLAYGAHLFTATATDKVGNTGPASAALAVTINDGPLAATIVVADTVLTAGETSLVTITFSQAVSGFDNADLTLENGTLSPVVSLDGGTTWTATLTPTADLTDTSNVITLNNAGVTGVTGGAGVGTTTSNTYAIDTDGSASVVDLGAISSGQGFIINGDAAGDEAGWSVSSAGDVNGDGFDDVIVGARYGDDGGVDAGEAYVVFGKAGGFGTIELSSLAAAEGFIIQGDAADNRLGRTVSSAGDVNGDGFDDLIVGARLNNNGGYHAGEAYVIFGSGSGFGATFNAGGHDRQVIDVTTLLADEGFVILGDVAVDHAGNAVSSAGDVNGDGLDDVVVGAYCGDDGGSGSGEAYVIFGSTTGFGTPVDTAGHIRNVIDLTSLSSAEGFIIQGDAAVDINGQSVSSAGDINGDGIDDLIVGAIEGDDGGTNAGEAYVVFGSKSELGVADTTNGHSRQVVDLTTLSSSQGFIIQGDSANDNVGYSVSSAGDVNGDGFDDLIIGARRGDDGGVDAGEAYVVFGKAGGFGQLDNTNGHDRQVIDLTTLLPADGFVIQGSAAHDLAGNSVSSAGDINGDGFDDLIVGAPRDDDMAGNAGAAYVIFGKVSGFGILDASNGYGREVVDLSSLAAPTGFVIQGEQGGDNAGSSVAAAGDVNGDGFDDLVVGAPNGGALDTRPGTAYVLFGGTFGNSTAPVIKIGTGAAEILLGGAGADQLSGGGNSDAIRAGAGNDVITIADLAFSKIDGGSGTDTLVFAGSGEIIDFSLIADNRIDGIEVFDVRGTGNDTLIIGALDILHFSDKPNAFFSGASSHKSLVIFGDAGDTLDLDGFDPDGVGPVPGYAWTLVASGKTLDGAGSGGFDFYDLVRDTGVVASVAVDSDMSVLLDP</sequence>
<dbReference type="AlphaFoldDB" id="A0A1G6DYZ6"/>
<dbReference type="InterPro" id="IPR001343">
    <property type="entry name" value="Hemolysn_Ca-bd"/>
</dbReference>
<accession>A0A1G6DYZ6</accession>
<dbReference type="SMART" id="SM00191">
    <property type="entry name" value="Int_alpha"/>
    <property type="match status" value="7"/>
</dbReference>
<keyword evidence="8" id="KW-1185">Reference proteome</keyword>
<evidence type="ECO:0000313" key="7">
    <source>
        <dbReference type="EMBL" id="SDB50342.1"/>
    </source>
</evidence>
<dbReference type="EMBL" id="FMXQ01000009">
    <property type="protein sequence ID" value="SDB50342.1"/>
    <property type="molecule type" value="Genomic_DNA"/>
</dbReference>
<evidence type="ECO:0000256" key="2">
    <source>
        <dbReference type="ARBA" id="ARBA00022737"/>
    </source>
</evidence>
<dbReference type="InterPro" id="IPR028994">
    <property type="entry name" value="Integrin_alpha_N"/>
</dbReference>
<dbReference type="RefSeq" id="WP_090879076.1">
    <property type="nucleotide sequence ID" value="NZ_FMXQ01000009.1"/>
</dbReference>
<dbReference type="Gene3D" id="2.130.10.130">
    <property type="entry name" value="Integrin alpha, N-terminal"/>
    <property type="match status" value="3"/>
</dbReference>
<evidence type="ECO:0000313" key="8">
    <source>
        <dbReference type="Proteomes" id="UP000199071"/>
    </source>
</evidence>
<dbReference type="PRINTS" id="PR01185">
    <property type="entry name" value="INTEGRINA"/>
</dbReference>
<dbReference type="PANTHER" id="PTHR23221:SF7">
    <property type="entry name" value="PHOSPHATIDYLINOSITOL-GLYCAN-SPECIFIC PHOSPHOLIPASE D"/>
    <property type="match status" value="1"/>
</dbReference>
<dbReference type="SUPFAM" id="SSF69318">
    <property type="entry name" value="Integrin alpha N-terminal domain"/>
    <property type="match status" value="1"/>
</dbReference>
<dbReference type="InterPro" id="IPR013517">
    <property type="entry name" value="FG-GAP"/>
</dbReference>
<dbReference type="Pfam" id="PF19077">
    <property type="entry name" value="Big_13"/>
    <property type="match status" value="1"/>
</dbReference>
<dbReference type="PRINTS" id="PR00313">
    <property type="entry name" value="CABNDNGRPT"/>
</dbReference>
<dbReference type="Pfam" id="PF19078">
    <property type="entry name" value="Big_12"/>
    <property type="match status" value="1"/>
</dbReference>
<evidence type="ECO:0000259" key="5">
    <source>
        <dbReference type="Pfam" id="PF19077"/>
    </source>
</evidence>
<feature type="domain" description="Bacterial Ig-like" evidence="6">
    <location>
        <begin position="204"/>
        <end position="300"/>
    </location>
</feature>
<dbReference type="PANTHER" id="PTHR23221">
    <property type="entry name" value="GLYCOSYLPHOSPHATIDYLINOSITOL PHOSPHOLIPASE D"/>
    <property type="match status" value="1"/>
</dbReference>
<keyword evidence="1" id="KW-0732">Signal</keyword>
<dbReference type="GO" id="GO:0016787">
    <property type="term" value="F:hydrolase activity"/>
    <property type="evidence" value="ECO:0007669"/>
    <property type="project" value="UniProtKB-KW"/>
</dbReference>
<keyword evidence="3" id="KW-0378">Hydrolase</keyword>
<dbReference type="STRING" id="665467.SAMN02982931_03909"/>
<proteinExistence type="predicted"/>
<feature type="domain" description="Bacterial Ig-like" evidence="5">
    <location>
        <begin position="109"/>
        <end position="198"/>
    </location>
</feature>
<dbReference type="InterPro" id="IPR044048">
    <property type="entry name" value="Big_12"/>
</dbReference>
<dbReference type="GO" id="GO:0007155">
    <property type="term" value="P:cell adhesion"/>
    <property type="evidence" value="ECO:0007669"/>
    <property type="project" value="InterPro"/>
</dbReference>
<evidence type="ECO:0000256" key="4">
    <source>
        <dbReference type="ARBA" id="ARBA00023180"/>
    </source>
</evidence>
<evidence type="ECO:0000256" key="1">
    <source>
        <dbReference type="ARBA" id="ARBA00022729"/>
    </source>
</evidence>
<keyword evidence="4" id="KW-0325">Glycoprotein</keyword>
<organism evidence="7 8">
    <name type="scientific">Bauldia litoralis</name>
    <dbReference type="NCBI Taxonomy" id="665467"/>
    <lineage>
        <taxon>Bacteria</taxon>
        <taxon>Pseudomonadati</taxon>
        <taxon>Pseudomonadota</taxon>
        <taxon>Alphaproteobacteria</taxon>
        <taxon>Hyphomicrobiales</taxon>
        <taxon>Kaistiaceae</taxon>
        <taxon>Bauldia</taxon>
    </lineage>
</organism>
<dbReference type="InterPro" id="IPR000413">
    <property type="entry name" value="Integrin_alpha"/>
</dbReference>
<dbReference type="Proteomes" id="UP000199071">
    <property type="component" value="Unassembled WGS sequence"/>
</dbReference>
<keyword evidence="2" id="KW-0677">Repeat</keyword>
<dbReference type="InterPro" id="IPR044016">
    <property type="entry name" value="Big_13"/>
</dbReference>
<name>A0A1G6DYZ6_9HYPH</name>
<dbReference type="Pfam" id="PF00353">
    <property type="entry name" value="HemolysinCabind"/>
    <property type="match status" value="1"/>
</dbReference>
<dbReference type="GO" id="GO:0005509">
    <property type="term" value="F:calcium ion binding"/>
    <property type="evidence" value="ECO:0007669"/>
    <property type="project" value="InterPro"/>
</dbReference>
<dbReference type="OrthoDB" id="9342475at2"/>
<dbReference type="InterPro" id="IPR011049">
    <property type="entry name" value="Serralysin-like_metalloprot_C"/>
</dbReference>
<dbReference type="Pfam" id="PF01839">
    <property type="entry name" value="FG-GAP"/>
    <property type="match status" value="7"/>
</dbReference>
<evidence type="ECO:0000259" key="6">
    <source>
        <dbReference type="Pfam" id="PF19078"/>
    </source>
</evidence>
<reference evidence="7 8" key="1">
    <citation type="submission" date="2016-10" db="EMBL/GenBank/DDBJ databases">
        <authorList>
            <person name="de Groot N.N."/>
        </authorList>
    </citation>
    <scope>NUCLEOTIDE SEQUENCE [LARGE SCALE GENOMIC DNA]</scope>
    <source>
        <strain evidence="7 8">ATCC 35022</strain>
    </source>
</reference>
<dbReference type="InterPro" id="IPR013519">
    <property type="entry name" value="Int_alpha_beta-p"/>
</dbReference>
<dbReference type="GO" id="GO:0008305">
    <property type="term" value="C:integrin complex"/>
    <property type="evidence" value="ECO:0007669"/>
    <property type="project" value="InterPro"/>
</dbReference>
<dbReference type="PROSITE" id="PS51470">
    <property type="entry name" value="FG_GAP"/>
    <property type="match status" value="5"/>
</dbReference>
<gene>
    <name evidence="7" type="ORF">SAMN02982931_03909</name>
</gene>
<dbReference type="SUPFAM" id="SSF51120">
    <property type="entry name" value="beta-Roll"/>
    <property type="match status" value="1"/>
</dbReference>
<evidence type="ECO:0000256" key="3">
    <source>
        <dbReference type="ARBA" id="ARBA00022801"/>
    </source>
</evidence>
<protein>
    <submittedName>
        <fullName evidence="7">FG-GAP repeat-containing protein</fullName>
    </submittedName>
</protein>
<dbReference type="InterPro" id="IPR013783">
    <property type="entry name" value="Ig-like_fold"/>
</dbReference>
<dbReference type="Gene3D" id="2.60.40.10">
    <property type="entry name" value="Immunoglobulins"/>
    <property type="match status" value="2"/>
</dbReference>